<dbReference type="InterPro" id="IPR018967">
    <property type="entry name" value="FeS-contain_CDGSH-typ"/>
</dbReference>
<evidence type="ECO:0000259" key="5">
    <source>
        <dbReference type="SMART" id="SM00704"/>
    </source>
</evidence>
<evidence type="ECO:0000313" key="7">
    <source>
        <dbReference type="Proteomes" id="UP001619911"/>
    </source>
</evidence>
<keyword evidence="3" id="KW-0408">Iron</keyword>
<keyword evidence="2" id="KW-0479">Metal-binding</keyword>
<dbReference type="EMBL" id="JAUIYO010000001">
    <property type="protein sequence ID" value="MFK2824283.1"/>
    <property type="molecule type" value="Genomic_DNA"/>
</dbReference>
<dbReference type="Pfam" id="PF09360">
    <property type="entry name" value="zf-CDGSH"/>
    <property type="match status" value="1"/>
</dbReference>
<accession>A0ABW8I473</accession>
<dbReference type="RefSeq" id="WP_404313775.1">
    <property type="nucleotide sequence ID" value="NZ_JAUIYO010000001.1"/>
</dbReference>
<keyword evidence="4" id="KW-0411">Iron-sulfur</keyword>
<dbReference type="SMART" id="SM00704">
    <property type="entry name" value="ZnF_CDGSH"/>
    <property type="match status" value="1"/>
</dbReference>
<name>A0ABW8I473_9BACI</name>
<sequence>MSKAQIKVMDNGSFKVSGDVELVDMDGNVFETKPVFSLCRCGRSENMPFCTGAHRGEFESCVRAEKALNEENK</sequence>
<evidence type="ECO:0000256" key="4">
    <source>
        <dbReference type="ARBA" id="ARBA00023014"/>
    </source>
</evidence>
<gene>
    <name evidence="6" type="ORF">QYG89_01060</name>
</gene>
<keyword evidence="1" id="KW-0001">2Fe-2S</keyword>
<comment type="caution">
    <text evidence="6">The sequence shown here is derived from an EMBL/GenBank/DDBJ whole genome shotgun (WGS) entry which is preliminary data.</text>
</comment>
<dbReference type="InterPro" id="IPR042216">
    <property type="entry name" value="MitoNEET_CISD"/>
</dbReference>
<protein>
    <submittedName>
        <fullName evidence="6">CDGSH iron-sulfur domain-containing protein</fullName>
    </submittedName>
</protein>
<proteinExistence type="predicted"/>
<dbReference type="Gene3D" id="3.40.5.90">
    <property type="entry name" value="CDGSH iron-sulfur domain, mitoNEET-type"/>
    <property type="match status" value="1"/>
</dbReference>
<organism evidence="6 7">
    <name type="scientific">Bacillus lumedeiriae</name>
    <dbReference type="NCBI Taxonomy" id="3058829"/>
    <lineage>
        <taxon>Bacteria</taxon>
        <taxon>Bacillati</taxon>
        <taxon>Bacillota</taxon>
        <taxon>Bacilli</taxon>
        <taxon>Bacillales</taxon>
        <taxon>Bacillaceae</taxon>
        <taxon>Bacillus</taxon>
    </lineage>
</organism>
<feature type="domain" description="Iron-binding zinc finger CDGSH type" evidence="5">
    <location>
        <begin position="20"/>
        <end position="60"/>
    </location>
</feature>
<evidence type="ECO:0000256" key="1">
    <source>
        <dbReference type="ARBA" id="ARBA00022714"/>
    </source>
</evidence>
<reference evidence="6 7" key="1">
    <citation type="submission" date="2023-07" db="EMBL/GenBank/DDBJ databases">
        <title>Bacillus lucianemedeirus sp. nov, a new species isolated from an immunobiological production facility.</title>
        <authorList>
            <person name="Costa L.V."/>
            <person name="Miranda R.V.S.L."/>
            <person name="Brandao M.L.L."/>
            <person name="Reis C.M.F."/>
            <person name="Frazao A.M."/>
            <person name="Cruz F.V."/>
            <person name="Baio P.V.P."/>
            <person name="Veras J.F.C."/>
            <person name="Ramos J.N."/>
            <person name="Vieira V."/>
        </authorList>
    </citation>
    <scope>NUCLEOTIDE SEQUENCE [LARGE SCALE GENOMIC DNA]</scope>
    <source>
        <strain evidence="6 7">B190/17</strain>
    </source>
</reference>
<evidence type="ECO:0000256" key="3">
    <source>
        <dbReference type="ARBA" id="ARBA00023004"/>
    </source>
</evidence>
<evidence type="ECO:0000256" key="2">
    <source>
        <dbReference type="ARBA" id="ARBA00022723"/>
    </source>
</evidence>
<keyword evidence="7" id="KW-1185">Reference proteome</keyword>
<dbReference type="Proteomes" id="UP001619911">
    <property type="component" value="Unassembled WGS sequence"/>
</dbReference>
<evidence type="ECO:0000313" key="6">
    <source>
        <dbReference type="EMBL" id="MFK2824283.1"/>
    </source>
</evidence>